<sequence>MEQRNNAKKIADIFSDERTNVIDLASQTANLLTPTAEDRVHRWLQWHNHLMQGYKSETPDPVELDIYEQV</sequence>
<organism evidence="1">
    <name type="scientific">uncultured Caudovirales phage</name>
    <dbReference type="NCBI Taxonomy" id="2100421"/>
    <lineage>
        <taxon>Viruses</taxon>
        <taxon>Duplodnaviria</taxon>
        <taxon>Heunggongvirae</taxon>
        <taxon>Uroviricota</taxon>
        <taxon>Caudoviricetes</taxon>
        <taxon>Peduoviridae</taxon>
        <taxon>Maltschvirus</taxon>
        <taxon>Maltschvirus maltsch</taxon>
    </lineage>
</organism>
<gene>
    <name evidence="1" type="ORF">UFOVP359_13</name>
</gene>
<proteinExistence type="predicted"/>
<dbReference type="EMBL" id="LR798295">
    <property type="protein sequence ID" value="CAB5221676.1"/>
    <property type="molecule type" value="Genomic_DNA"/>
</dbReference>
<protein>
    <submittedName>
        <fullName evidence="1">Uncharacterized protein</fullName>
    </submittedName>
</protein>
<evidence type="ECO:0000313" key="1">
    <source>
        <dbReference type="EMBL" id="CAB5221676.1"/>
    </source>
</evidence>
<reference evidence="1" key="1">
    <citation type="submission" date="2020-05" db="EMBL/GenBank/DDBJ databases">
        <authorList>
            <person name="Chiriac C."/>
            <person name="Salcher M."/>
            <person name="Ghai R."/>
            <person name="Kavagutti S V."/>
        </authorList>
    </citation>
    <scope>NUCLEOTIDE SEQUENCE</scope>
</reference>
<accession>A0A6J7WUM6</accession>
<name>A0A6J7WUM6_9CAUD</name>